<evidence type="ECO:0000313" key="2">
    <source>
        <dbReference type="EMBL" id="AFL96510.1"/>
    </source>
</evidence>
<feature type="chain" id="PRO_5003685434" description="Lipocalin-like domain-containing protein" evidence="1">
    <location>
        <begin position="21"/>
        <end position="145"/>
    </location>
</feature>
<evidence type="ECO:0000313" key="3">
    <source>
        <dbReference type="Proteomes" id="UP000006051"/>
    </source>
</evidence>
<name>I3ZXS6_ORNRL</name>
<dbReference type="HOGENOM" id="CLU_1784927_0_0_10"/>
<gene>
    <name evidence="2" type="ordered locus">Ornrh_0288</name>
</gene>
<dbReference type="Proteomes" id="UP000006051">
    <property type="component" value="Chromosome"/>
</dbReference>
<organism evidence="2 3">
    <name type="scientific">Ornithobacterium rhinotracheale (strain ATCC 51463 / DSM 15997 / CCUG 23171 / CIP 104009 / LMG 9086)</name>
    <dbReference type="NCBI Taxonomy" id="867902"/>
    <lineage>
        <taxon>Bacteria</taxon>
        <taxon>Pseudomonadati</taxon>
        <taxon>Bacteroidota</taxon>
        <taxon>Flavobacteriia</taxon>
        <taxon>Flavobacteriales</taxon>
        <taxon>Weeksellaceae</taxon>
        <taxon>Ornithobacterium</taxon>
    </lineage>
</organism>
<evidence type="ECO:0008006" key="4">
    <source>
        <dbReference type="Google" id="ProtNLM"/>
    </source>
</evidence>
<dbReference type="AlphaFoldDB" id="I3ZXS6"/>
<accession>I3ZXS6</accession>
<sequence length="145" mass="16608">MKTKILFFSLFIGLFVLTTACNNDDDPKPPTELIGQWKCLGFGNTNGEFRAIEPTERAEVIYILHFKNDFTLSSATSTNSIWGKYNTYDSQTIKILLASTNVAEFEDGGKYIKSLYDADHYSFTKKGNLQLFYSDTEYLLFNELY</sequence>
<reference evidence="2 3" key="1">
    <citation type="submission" date="2012-06" db="EMBL/GenBank/DDBJ databases">
        <title>The complete genome of Ornithobacterium rhinotracheale DSM 15997.</title>
        <authorList>
            <consortium name="US DOE Joint Genome Institute (JGI-PGF)"/>
            <person name="Lucas S."/>
            <person name="Copeland A."/>
            <person name="Lapidus A."/>
            <person name="Goodwin L."/>
            <person name="Pitluck S."/>
            <person name="Peters L."/>
            <person name="Mikhailova N."/>
            <person name="Teshima H."/>
            <person name="Kyrpides N."/>
            <person name="Mavromatis K."/>
            <person name="Pagani I."/>
            <person name="Ivanova N."/>
            <person name="Ovchinnikova G."/>
            <person name="Zeytun A."/>
            <person name="Detter J.C."/>
            <person name="Han C."/>
            <person name="Land M."/>
            <person name="Hauser L."/>
            <person name="Markowitz V."/>
            <person name="Cheng J.-F."/>
            <person name="Hugenholtz P."/>
            <person name="Woyke T."/>
            <person name="Wu D."/>
            <person name="Lang E."/>
            <person name="Kopitz M."/>
            <person name="Brambilla E."/>
            <person name="Klenk H.-P."/>
            <person name="Eisen J.A."/>
        </authorList>
    </citation>
    <scope>NUCLEOTIDE SEQUENCE [LARGE SCALE GENOMIC DNA]</scope>
    <source>
        <strain evidence="3">ATCC 51463 / DSM 15997 / CCUG 23171 / LMG 9086</strain>
    </source>
</reference>
<keyword evidence="3" id="KW-1185">Reference proteome</keyword>
<dbReference type="GeneID" id="97257059"/>
<keyword evidence="1" id="KW-0732">Signal</keyword>
<protein>
    <recommendedName>
        <fullName evidence="4">Lipocalin-like domain-containing protein</fullName>
    </recommendedName>
</protein>
<feature type="signal peptide" evidence="1">
    <location>
        <begin position="1"/>
        <end position="20"/>
    </location>
</feature>
<dbReference type="EMBL" id="CP003283">
    <property type="protein sequence ID" value="AFL96510.1"/>
    <property type="molecule type" value="Genomic_DNA"/>
</dbReference>
<evidence type="ECO:0000256" key="1">
    <source>
        <dbReference type="SAM" id="SignalP"/>
    </source>
</evidence>
<dbReference type="PROSITE" id="PS51257">
    <property type="entry name" value="PROKAR_LIPOPROTEIN"/>
    <property type="match status" value="1"/>
</dbReference>
<proteinExistence type="predicted"/>
<dbReference type="RefSeq" id="WP_014790140.1">
    <property type="nucleotide sequence ID" value="NC_018016.1"/>
</dbReference>
<dbReference type="KEGG" id="orh:Ornrh_0288"/>